<proteinExistence type="predicted"/>
<dbReference type="Proteomes" id="UP000271974">
    <property type="component" value="Unassembled WGS sequence"/>
</dbReference>
<comment type="caution">
    <text evidence="2">The sequence shown here is derived from an EMBL/GenBank/DDBJ whole genome shotgun (WGS) entry which is preliminary data.</text>
</comment>
<evidence type="ECO:0000313" key="2">
    <source>
        <dbReference type="EMBL" id="RUS90854.1"/>
    </source>
</evidence>
<reference evidence="2 3" key="1">
    <citation type="submission" date="2019-01" db="EMBL/GenBank/DDBJ databases">
        <title>A draft genome assembly of the solar-powered sea slug Elysia chlorotica.</title>
        <authorList>
            <person name="Cai H."/>
            <person name="Li Q."/>
            <person name="Fang X."/>
            <person name="Li J."/>
            <person name="Curtis N.E."/>
            <person name="Altenburger A."/>
            <person name="Shibata T."/>
            <person name="Feng M."/>
            <person name="Maeda T."/>
            <person name="Schwartz J.A."/>
            <person name="Shigenobu S."/>
            <person name="Lundholm N."/>
            <person name="Nishiyama T."/>
            <person name="Yang H."/>
            <person name="Hasebe M."/>
            <person name="Li S."/>
            <person name="Pierce S.K."/>
            <person name="Wang J."/>
        </authorList>
    </citation>
    <scope>NUCLEOTIDE SEQUENCE [LARGE SCALE GENOMIC DNA]</scope>
    <source>
        <strain evidence="2">EC2010</strain>
        <tissue evidence="2">Whole organism of an adult</tissue>
    </source>
</reference>
<evidence type="ECO:0000313" key="3">
    <source>
        <dbReference type="Proteomes" id="UP000271974"/>
    </source>
</evidence>
<organism evidence="2 3">
    <name type="scientific">Elysia chlorotica</name>
    <name type="common">Eastern emerald elysia</name>
    <name type="synonym">Sea slug</name>
    <dbReference type="NCBI Taxonomy" id="188477"/>
    <lineage>
        <taxon>Eukaryota</taxon>
        <taxon>Metazoa</taxon>
        <taxon>Spiralia</taxon>
        <taxon>Lophotrochozoa</taxon>
        <taxon>Mollusca</taxon>
        <taxon>Gastropoda</taxon>
        <taxon>Heterobranchia</taxon>
        <taxon>Euthyneura</taxon>
        <taxon>Panpulmonata</taxon>
        <taxon>Sacoglossa</taxon>
        <taxon>Placobranchoidea</taxon>
        <taxon>Plakobranchidae</taxon>
        <taxon>Elysia</taxon>
    </lineage>
</organism>
<evidence type="ECO:0000256" key="1">
    <source>
        <dbReference type="SAM" id="MobiDB-lite"/>
    </source>
</evidence>
<keyword evidence="3" id="KW-1185">Reference proteome</keyword>
<name>A0A3S1BL35_ELYCH</name>
<dbReference type="EMBL" id="RQTK01000023">
    <property type="protein sequence ID" value="RUS90854.1"/>
    <property type="molecule type" value="Genomic_DNA"/>
</dbReference>
<sequence length="101" mass="10955">MVALISFLMEGRNSWRAAITDANREKETRDLERRRRVSKAFSKFIGTSENALGLNSSSNAQKAPPPAAANKLTGPIVALTVKPQNAPAFKIPDMTVTDIDA</sequence>
<gene>
    <name evidence="2" type="ORF">EGW08_001361</name>
</gene>
<protein>
    <submittedName>
        <fullName evidence="2">Uncharacterized protein</fullName>
    </submittedName>
</protein>
<dbReference type="AlphaFoldDB" id="A0A3S1BL35"/>
<accession>A0A3S1BL35</accession>
<feature type="region of interest" description="Disordered" evidence="1">
    <location>
        <begin position="50"/>
        <end position="69"/>
    </location>
</feature>